<feature type="compositionally biased region" description="Low complexity" evidence="1">
    <location>
        <begin position="168"/>
        <end position="200"/>
    </location>
</feature>
<gene>
    <name evidence="4" type="ORF">Bequi_00255</name>
</gene>
<feature type="domain" description="YdbS-like PH" evidence="3">
    <location>
        <begin position="71"/>
        <end position="150"/>
    </location>
</feature>
<dbReference type="PANTHER" id="PTHR34473:SF2">
    <property type="entry name" value="UPF0699 TRANSMEMBRANE PROTEIN YDBT"/>
    <property type="match status" value="1"/>
</dbReference>
<evidence type="ECO:0000256" key="1">
    <source>
        <dbReference type="SAM" id="MobiDB-lite"/>
    </source>
</evidence>
<feature type="compositionally biased region" description="Low complexity" evidence="1">
    <location>
        <begin position="532"/>
        <end position="541"/>
    </location>
</feature>
<protein>
    <submittedName>
        <fullName evidence="4">PH domain-containing protein</fullName>
    </submittedName>
</protein>
<dbReference type="PANTHER" id="PTHR34473">
    <property type="entry name" value="UPF0699 TRANSMEMBRANE PROTEIN YDBS"/>
    <property type="match status" value="1"/>
</dbReference>
<sequence length="541" mass="56959">MSDQHVHGPRRTHPLTPLLTGWKVLAGVVAVLLAQNISALVDEFTWRRALLGGGILLGIALLAVVLSAVSWWRTTYEISEDGVTLRSGLLTLTRRVAPRERIESVSVERPLLARLAGLAKVRVEMAGGGESHLDLAYVTARDAEEIRTRILRVAAEIPQDAPAPGESAEAPVGPTGAAAGGPAPAPSGIGASAPAEHPEAALAAEHPESAFAAGHPEAALAADRRSDRLRAALHDGVTGGELIAQIPTSRLIRSLLRDVSLLVGAVFAVLWAAFSIGLLLTVEGYGFASLAVALPIALGLVRSAFSRVESGWGFVSRNTDTGLRMRRGLLNTRTDNIGSGRVQDITLHRPLLWRGPGWTRAAVTVAGIDATDDAKATSVLPVGTREELARTFGHLVPGLGTEDDSSLIEHLLTAPAAELGGTGPRSRLYFVGRRTRRVLVLPGAIAVRSGILTKRVQIVPRERIQGLSLAQGPIARRVGSATLSVGIAGSSAELHDLPLADALALQETLAADARSGRRYDRERTWPQPPLAGRPALAAAAR</sequence>
<evidence type="ECO:0000256" key="2">
    <source>
        <dbReference type="SAM" id="Phobius"/>
    </source>
</evidence>
<name>A0ABT0QW00_9MICO</name>
<feature type="transmembrane region" description="Helical" evidence="2">
    <location>
        <begin position="20"/>
        <end position="37"/>
    </location>
</feature>
<accession>A0ABT0QW00</accession>
<dbReference type="Pfam" id="PF03703">
    <property type="entry name" value="bPH_2"/>
    <property type="match status" value="2"/>
</dbReference>
<feature type="region of interest" description="Disordered" evidence="1">
    <location>
        <begin position="157"/>
        <end position="200"/>
    </location>
</feature>
<evidence type="ECO:0000313" key="4">
    <source>
        <dbReference type="EMBL" id="MCL6421827.1"/>
    </source>
</evidence>
<organism evidence="4 5">
    <name type="scientific">Brachybacterium equifaecis</name>
    <dbReference type="NCBI Taxonomy" id="2910770"/>
    <lineage>
        <taxon>Bacteria</taxon>
        <taxon>Bacillati</taxon>
        <taxon>Actinomycetota</taxon>
        <taxon>Actinomycetes</taxon>
        <taxon>Micrococcales</taxon>
        <taxon>Dermabacteraceae</taxon>
        <taxon>Brachybacterium</taxon>
    </lineage>
</organism>
<dbReference type="Proteomes" id="UP001203761">
    <property type="component" value="Unassembled WGS sequence"/>
</dbReference>
<evidence type="ECO:0000313" key="5">
    <source>
        <dbReference type="Proteomes" id="UP001203761"/>
    </source>
</evidence>
<feature type="compositionally biased region" description="Basic and acidic residues" evidence="1">
    <location>
        <begin position="515"/>
        <end position="524"/>
    </location>
</feature>
<feature type="region of interest" description="Disordered" evidence="1">
    <location>
        <begin position="515"/>
        <end position="541"/>
    </location>
</feature>
<feature type="transmembrane region" description="Helical" evidence="2">
    <location>
        <begin position="49"/>
        <end position="72"/>
    </location>
</feature>
<proteinExistence type="predicted"/>
<reference evidence="4" key="1">
    <citation type="submission" date="2022-02" db="EMBL/GenBank/DDBJ databases">
        <authorList>
            <person name="Lee M."/>
            <person name="Kim S.-J."/>
            <person name="Jung M.-Y."/>
        </authorList>
    </citation>
    <scope>NUCLEOTIDE SEQUENCE</scope>
    <source>
        <strain evidence="4">JHP9</strain>
    </source>
</reference>
<keyword evidence="2" id="KW-0812">Transmembrane</keyword>
<comment type="caution">
    <text evidence="4">The sequence shown here is derived from an EMBL/GenBank/DDBJ whole genome shotgun (WGS) entry which is preliminary data.</text>
</comment>
<dbReference type="PIRSF" id="PIRSF026631">
    <property type="entry name" value="UCP026631"/>
    <property type="match status" value="1"/>
</dbReference>
<keyword evidence="5" id="KW-1185">Reference proteome</keyword>
<dbReference type="InterPro" id="IPR014529">
    <property type="entry name" value="UCP026631"/>
</dbReference>
<keyword evidence="2" id="KW-0472">Membrane</keyword>
<feature type="domain" description="YdbS-like PH" evidence="3">
    <location>
        <begin position="443"/>
        <end position="509"/>
    </location>
</feature>
<keyword evidence="2" id="KW-1133">Transmembrane helix</keyword>
<feature type="transmembrane region" description="Helical" evidence="2">
    <location>
        <begin position="259"/>
        <end position="279"/>
    </location>
</feature>
<dbReference type="InterPro" id="IPR005182">
    <property type="entry name" value="YdbS-like_PH"/>
</dbReference>
<dbReference type="EMBL" id="JAKNCJ010000001">
    <property type="protein sequence ID" value="MCL6421827.1"/>
    <property type="molecule type" value="Genomic_DNA"/>
</dbReference>
<dbReference type="RefSeq" id="WP_249735990.1">
    <property type="nucleotide sequence ID" value="NZ_JAKNCJ010000001.1"/>
</dbReference>
<evidence type="ECO:0000259" key="3">
    <source>
        <dbReference type="Pfam" id="PF03703"/>
    </source>
</evidence>